<protein>
    <submittedName>
        <fullName evidence="1">Uncharacterized protein</fullName>
    </submittedName>
</protein>
<reference evidence="1" key="1">
    <citation type="journal article" date="2019" name="bioRxiv">
        <title>The Genome of the Zebra Mussel, Dreissena polymorpha: A Resource for Invasive Species Research.</title>
        <authorList>
            <person name="McCartney M.A."/>
            <person name="Auch B."/>
            <person name="Kono T."/>
            <person name="Mallez S."/>
            <person name="Zhang Y."/>
            <person name="Obille A."/>
            <person name="Becker A."/>
            <person name="Abrahante J.E."/>
            <person name="Garbe J."/>
            <person name="Badalamenti J.P."/>
            <person name="Herman A."/>
            <person name="Mangelson H."/>
            <person name="Liachko I."/>
            <person name="Sullivan S."/>
            <person name="Sone E.D."/>
            <person name="Koren S."/>
            <person name="Silverstein K.A.T."/>
            <person name="Beckman K.B."/>
            <person name="Gohl D.M."/>
        </authorList>
    </citation>
    <scope>NUCLEOTIDE SEQUENCE</scope>
    <source>
        <strain evidence="1">Duluth1</strain>
        <tissue evidence="1">Whole animal</tissue>
    </source>
</reference>
<comment type="caution">
    <text evidence="1">The sequence shown here is derived from an EMBL/GenBank/DDBJ whole genome shotgun (WGS) entry which is preliminary data.</text>
</comment>
<reference evidence="1" key="2">
    <citation type="submission" date="2020-11" db="EMBL/GenBank/DDBJ databases">
        <authorList>
            <person name="McCartney M.A."/>
            <person name="Auch B."/>
            <person name="Kono T."/>
            <person name="Mallez S."/>
            <person name="Becker A."/>
            <person name="Gohl D.M."/>
            <person name="Silverstein K.A.T."/>
            <person name="Koren S."/>
            <person name="Bechman K.B."/>
            <person name="Herman A."/>
            <person name="Abrahante J.E."/>
            <person name="Garbe J."/>
        </authorList>
    </citation>
    <scope>NUCLEOTIDE SEQUENCE</scope>
    <source>
        <strain evidence="1">Duluth1</strain>
        <tissue evidence="1">Whole animal</tissue>
    </source>
</reference>
<organism evidence="1 2">
    <name type="scientific">Dreissena polymorpha</name>
    <name type="common">Zebra mussel</name>
    <name type="synonym">Mytilus polymorpha</name>
    <dbReference type="NCBI Taxonomy" id="45954"/>
    <lineage>
        <taxon>Eukaryota</taxon>
        <taxon>Metazoa</taxon>
        <taxon>Spiralia</taxon>
        <taxon>Lophotrochozoa</taxon>
        <taxon>Mollusca</taxon>
        <taxon>Bivalvia</taxon>
        <taxon>Autobranchia</taxon>
        <taxon>Heteroconchia</taxon>
        <taxon>Euheterodonta</taxon>
        <taxon>Imparidentia</taxon>
        <taxon>Neoheterodontei</taxon>
        <taxon>Myida</taxon>
        <taxon>Dreissenoidea</taxon>
        <taxon>Dreissenidae</taxon>
        <taxon>Dreissena</taxon>
    </lineage>
</organism>
<dbReference type="EMBL" id="JAIWYP010000005">
    <property type="protein sequence ID" value="KAH3821359.1"/>
    <property type="molecule type" value="Genomic_DNA"/>
</dbReference>
<evidence type="ECO:0000313" key="1">
    <source>
        <dbReference type="EMBL" id="KAH3821359.1"/>
    </source>
</evidence>
<gene>
    <name evidence="1" type="ORF">DPMN_123123</name>
</gene>
<name>A0A9D4JSL4_DREPO</name>
<proteinExistence type="predicted"/>
<dbReference type="Proteomes" id="UP000828390">
    <property type="component" value="Unassembled WGS sequence"/>
</dbReference>
<dbReference type="AlphaFoldDB" id="A0A9D4JSL4"/>
<accession>A0A9D4JSL4</accession>
<sequence>MRLFSETQPTEKFLQTFCLANQDVYNWVDYVDGGRKEVNYAFNHRIYRNGKLLDQHQCLKQNEDLLMRL</sequence>
<evidence type="ECO:0000313" key="2">
    <source>
        <dbReference type="Proteomes" id="UP000828390"/>
    </source>
</evidence>
<keyword evidence="2" id="KW-1185">Reference proteome</keyword>